<feature type="signal peptide" evidence="1">
    <location>
        <begin position="1"/>
        <end position="25"/>
    </location>
</feature>
<reference evidence="2 3" key="1">
    <citation type="submission" date="2023-10" db="EMBL/GenBank/DDBJ databases">
        <title>Glaciecola aquimarina strain GGW-M5 nov., isolated from a coastal seawater.</title>
        <authorList>
            <person name="Bayburt H."/>
            <person name="Kim J.M."/>
            <person name="Choi B.J."/>
            <person name="Jeon C.O."/>
        </authorList>
    </citation>
    <scope>NUCLEOTIDE SEQUENCE [LARGE SCALE GENOMIC DNA]</scope>
    <source>
        <strain evidence="2 3">KCTC 32108</strain>
    </source>
</reference>
<organism evidence="2 3">
    <name type="scientific">Paraglaciecola aquimarina</name>
    <dbReference type="NCBI Taxonomy" id="1235557"/>
    <lineage>
        <taxon>Bacteria</taxon>
        <taxon>Pseudomonadati</taxon>
        <taxon>Pseudomonadota</taxon>
        <taxon>Gammaproteobacteria</taxon>
        <taxon>Alteromonadales</taxon>
        <taxon>Alteromonadaceae</taxon>
        <taxon>Paraglaciecola</taxon>
    </lineage>
</organism>
<dbReference type="RefSeq" id="WP_316027268.1">
    <property type="nucleotide sequence ID" value="NZ_JAWDIO010000002.1"/>
</dbReference>
<keyword evidence="1" id="KW-0732">Signal</keyword>
<evidence type="ECO:0008006" key="4">
    <source>
        <dbReference type="Google" id="ProtNLM"/>
    </source>
</evidence>
<evidence type="ECO:0000313" key="2">
    <source>
        <dbReference type="EMBL" id="MDU0355743.1"/>
    </source>
</evidence>
<proteinExistence type="predicted"/>
<comment type="caution">
    <text evidence="2">The sequence shown here is derived from an EMBL/GenBank/DDBJ whole genome shotgun (WGS) entry which is preliminary data.</text>
</comment>
<accession>A0ABU3T0F1</accession>
<name>A0ABU3T0F1_9ALTE</name>
<sequence length="130" mass="14571">MKKLYYYRLIATLTLNIFIFNGAYAAEPADKSSKENLIAATKTFMSDKLNNGQMHETTVEVMPIDDRIVIPRCGSEFEFSVKEESLGQSNIAVKAECQTNNWYMFVIVKAIEIQPVVVLTNAVSPGDLID</sequence>
<keyword evidence="3" id="KW-1185">Reference proteome</keyword>
<evidence type="ECO:0000256" key="1">
    <source>
        <dbReference type="SAM" id="SignalP"/>
    </source>
</evidence>
<feature type="chain" id="PRO_5045646918" description="Orphan protein" evidence="1">
    <location>
        <begin position="26"/>
        <end position="130"/>
    </location>
</feature>
<protein>
    <recommendedName>
        <fullName evidence="4">Orphan protein</fullName>
    </recommendedName>
</protein>
<gene>
    <name evidence="2" type="ORF">RS130_19320</name>
</gene>
<dbReference type="EMBL" id="JAWDIO010000002">
    <property type="protein sequence ID" value="MDU0355743.1"/>
    <property type="molecule type" value="Genomic_DNA"/>
</dbReference>
<dbReference type="Proteomes" id="UP001247805">
    <property type="component" value="Unassembled WGS sequence"/>
</dbReference>
<evidence type="ECO:0000313" key="3">
    <source>
        <dbReference type="Proteomes" id="UP001247805"/>
    </source>
</evidence>